<dbReference type="SUPFAM" id="SSF50037">
    <property type="entry name" value="C-terminal domain of transcriptional repressors"/>
    <property type="match status" value="1"/>
</dbReference>
<keyword evidence="4" id="KW-1185">Reference proteome</keyword>
<dbReference type="PANTHER" id="PTHR42954">
    <property type="entry name" value="FE(2+) TRANSPORT PROTEIN A"/>
    <property type="match status" value="1"/>
</dbReference>
<evidence type="ECO:0000259" key="2">
    <source>
        <dbReference type="SMART" id="SM00899"/>
    </source>
</evidence>
<dbReference type="PANTHER" id="PTHR42954:SF2">
    <property type="entry name" value="FE(2+) TRANSPORT PROTEIN A"/>
    <property type="match status" value="1"/>
</dbReference>
<dbReference type="Pfam" id="PF04023">
    <property type="entry name" value="FeoA"/>
    <property type="match status" value="1"/>
</dbReference>
<proteinExistence type="predicted"/>
<dbReference type="InterPro" id="IPR038157">
    <property type="entry name" value="FeoA_core_dom"/>
</dbReference>
<name>A0A1W2EG58_9BACT</name>
<gene>
    <name evidence="3" type="ORF">SAMN02746065_13027</name>
</gene>
<dbReference type="SMART" id="SM00899">
    <property type="entry name" value="FeoA"/>
    <property type="match status" value="1"/>
</dbReference>
<feature type="domain" description="Ferrous iron transporter FeoA-like" evidence="2">
    <location>
        <begin position="5"/>
        <end position="77"/>
    </location>
</feature>
<reference evidence="3 4" key="1">
    <citation type="submission" date="2017-04" db="EMBL/GenBank/DDBJ databases">
        <authorList>
            <person name="Afonso C.L."/>
            <person name="Miller P.J."/>
            <person name="Scott M.A."/>
            <person name="Spackman E."/>
            <person name="Goraichik I."/>
            <person name="Dimitrov K.M."/>
            <person name="Suarez D.L."/>
            <person name="Swayne D.E."/>
        </authorList>
    </citation>
    <scope>NUCLEOTIDE SEQUENCE [LARGE SCALE GENOMIC DNA]</scope>
    <source>
        <strain evidence="3 4">DSM 3385</strain>
    </source>
</reference>
<dbReference type="AlphaFoldDB" id="A0A1W2EG58"/>
<evidence type="ECO:0000256" key="1">
    <source>
        <dbReference type="ARBA" id="ARBA00023004"/>
    </source>
</evidence>
<dbReference type="RefSeq" id="WP_084071511.1">
    <property type="nucleotide sequence ID" value="NZ_FWXY01000030.1"/>
</dbReference>
<keyword evidence="1" id="KW-0408">Iron</keyword>
<sequence length="80" mass="9043">MSAIINLRKMQLNQTGMIRSVRATGELGRRIRDMGLVPNTEVRVVGRAPLKDPVALRIMDFTITLRNNEADHISVEIQED</sequence>
<evidence type="ECO:0000313" key="3">
    <source>
        <dbReference type="EMBL" id="SMD08316.1"/>
    </source>
</evidence>
<dbReference type="Gene3D" id="2.30.30.90">
    <property type="match status" value="1"/>
</dbReference>
<dbReference type="Proteomes" id="UP000192418">
    <property type="component" value="Unassembled WGS sequence"/>
</dbReference>
<dbReference type="OrthoDB" id="9811076at2"/>
<organism evidence="3 4">
    <name type="scientific">Desulfocicer vacuolatum DSM 3385</name>
    <dbReference type="NCBI Taxonomy" id="1121400"/>
    <lineage>
        <taxon>Bacteria</taxon>
        <taxon>Pseudomonadati</taxon>
        <taxon>Thermodesulfobacteriota</taxon>
        <taxon>Desulfobacteria</taxon>
        <taxon>Desulfobacterales</taxon>
        <taxon>Desulfobacteraceae</taxon>
        <taxon>Desulfocicer</taxon>
    </lineage>
</organism>
<dbReference type="STRING" id="1121400.SAMN02746065_13027"/>
<dbReference type="GO" id="GO:0046914">
    <property type="term" value="F:transition metal ion binding"/>
    <property type="evidence" value="ECO:0007669"/>
    <property type="project" value="InterPro"/>
</dbReference>
<evidence type="ECO:0000313" key="4">
    <source>
        <dbReference type="Proteomes" id="UP000192418"/>
    </source>
</evidence>
<dbReference type="EMBL" id="FWXY01000030">
    <property type="protein sequence ID" value="SMD08316.1"/>
    <property type="molecule type" value="Genomic_DNA"/>
</dbReference>
<dbReference type="InterPro" id="IPR007167">
    <property type="entry name" value="Fe-transptr_FeoA-like"/>
</dbReference>
<protein>
    <submittedName>
        <fullName evidence="3">Ferrous iron transport protein A</fullName>
    </submittedName>
</protein>
<accession>A0A1W2EG58</accession>
<dbReference type="InterPro" id="IPR008988">
    <property type="entry name" value="Transcriptional_repressor_C"/>
</dbReference>
<dbReference type="InterPro" id="IPR052713">
    <property type="entry name" value="FeoA"/>
</dbReference>